<keyword evidence="2" id="KW-0805">Transcription regulation</keyword>
<evidence type="ECO:0000256" key="6">
    <source>
        <dbReference type="SAM" id="MobiDB-lite"/>
    </source>
</evidence>
<feature type="region of interest" description="Disordered" evidence="6">
    <location>
        <begin position="1"/>
        <end position="25"/>
    </location>
</feature>
<dbReference type="PROSITE" id="PS00463">
    <property type="entry name" value="ZN2_CY6_FUNGAL_1"/>
    <property type="match status" value="1"/>
</dbReference>
<feature type="compositionally biased region" description="Low complexity" evidence="6">
    <location>
        <begin position="113"/>
        <end position="122"/>
    </location>
</feature>
<dbReference type="Pfam" id="PF11951">
    <property type="entry name" value="Fungal_trans_2"/>
    <property type="match status" value="1"/>
</dbReference>
<dbReference type="CDD" id="cd12148">
    <property type="entry name" value="fungal_TF_MHR"/>
    <property type="match status" value="1"/>
</dbReference>
<dbReference type="GO" id="GO:0045944">
    <property type="term" value="P:positive regulation of transcription by RNA polymerase II"/>
    <property type="evidence" value="ECO:0007669"/>
    <property type="project" value="TreeGrafter"/>
</dbReference>
<sequence length="775" mass="86790">MEGNTQATPSKRDRDFAVSKRSRGRSGCLNCRRRRKKCDETKPDCAKCTTRGEVCEWDTGITFRLSGIDSYHPSMVHSRNLKTHNEYQIMNVTFDDSKGALQHTYQEQHDAMSQHSSSSFDEQSVEDVQEGHSDINVALPDHEQILRTLSRDSGAFSTHSVSITGAPLERRPSTQTMETSTQLHVSEDGLINSTAGSKRSTSKGTPNHHESNVGTFPLSLPHISAPIEMPGLPTNMAITPGFRTTDPFNSETREQQLPTSTFSELEALDYLTCQPNNLDSFATVMEQDGLTQRYTTNNSVLIQSPFATASTLGDSADLRNIFYPSATYQDLHSTLYRHMVETARNTALTRQATPDPFGQEAPPILHDAPSSSSNVNNIRSPVRELGLRLQPLKSGKLAQRRHFELWRNYLDEVAMWLDMFHNDRHFQFKIPLLAKSADHLHYSILALSARQMERKDPDKPYTESLGLYQEAIRLIVKELYTLDTAVIASCVLLCVLEMMISSPRAWGRHLDGCAMLLEAAGVNGVVGGVRQSLFWCFARMHVWGGYLEDTLTKIPTSRWVIPSGSMIDAVTHFKAGSGSDSYANYAVFLCASVVNVTSNKTGPHVERTEMVSVTSTTYAARWKALFDLLEDWYINRSEAMQPLMAYPSSADEPREPFPVVLYNNPPAVNGNSLYHAAAILMLQNKPKGMRLSRSPKSILWHARQICGIAVSNGDHGAWINSLQPLWIAGKIMSHETEHRAILELLAQIERESGWATAWRAEDLRDYWGETEFSET</sequence>
<dbReference type="InterPro" id="IPR001138">
    <property type="entry name" value="Zn2Cys6_DnaBD"/>
</dbReference>
<dbReference type="Proteomes" id="UP001203852">
    <property type="component" value="Unassembled WGS sequence"/>
</dbReference>
<keyword evidence="4" id="KW-0804">Transcription</keyword>
<keyword evidence="5" id="KW-0539">Nucleus</keyword>
<keyword evidence="3" id="KW-0238">DNA-binding</keyword>
<dbReference type="Gene3D" id="4.10.240.10">
    <property type="entry name" value="Zn(2)-C6 fungal-type DNA-binding domain"/>
    <property type="match status" value="1"/>
</dbReference>
<dbReference type="AlphaFoldDB" id="A0AAN6E4A1"/>
<feature type="compositionally biased region" description="Polar residues" evidence="6">
    <location>
        <begin position="191"/>
        <end position="205"/>
    </location>
</feature>
<evidence type="ECO:0000256" key="3">
    <source>
        <dbReference type="ARBA" id="ARBA00023125"/>
    </source>
</evidence>
<dbReference type="PANTHER" id="PTHR37534:SF4">
    <property type="entry name" value="ZN(II)2CYS6 TRANSCRIPTION FACTOR (EUROFUNG)"/>
    <property type="match status" value="1"/>
</dbReference>
<evidence type="ECO:0000256" key="1">
    <source>
        <dbReference type="ARBA" id="ARBA00004123"/>
    </source>
</evidence>
<feature type="region of interest" description="Disordered" evidence="6">
    <location>
        <begin position="110"/>
        <end position="130"/>
    </location>
</feature>
<evidence type="ECO:0000259" key="7">
    <source>
        <dbReference type="PROSITE" id="PS50048"/>
    </source>
</evidence>
<name>A0AAN6E4A1_9EURO</name>
<evidence type="ECO:0000256" key="4">
    <source>
        <dbReference type="ARBA" id="ARBA00023163"/>
    </source>
</evidence>
<dbReference type="InterPro" id="IPR021858">
    <property type="entry name" value="Fun_TF"/>
</dbReference>
<keyword evidence="9" id="KW-1185">Reference proteome</keyword>
<dbReference type="Pfam" id="PF00172">
    <property type="entry name" value="Zn_clus"/>
    <property type="match status" value="1"/>
</dbReference>
<evidence type="ECO:0000256" key="2">
    <source>
        <dbReference type="ARBA" id="ARBA00023015"/>
    </source>
</evidence>
<dbReference type="InterPro" id="IPR036864">
    <property type="entry name" value="Zn2-C6_fun-type_DNA-bd_sf"/>
</dbReference>
<dbReference type="CDD" id="cd00067">
    <property type="entry name" value="GAL4"/>
    <property type="match status" value="1"/>
</dbReference>
<dbReference type="GO" id="GO:0000976">
    <property type="term" value="F:transcription cis-regulatory region binding"/>
    <property type="evidence" value="ECO:0007669"/>
    <property type="project" value="TreeGrafter"/>
</dbReference>
<dbReference type="GO" id="GO:0000981">
    <property type="term" value="F:DNA-binding transcription factor activity, RNA polymerase II-specific"/>
    <property type="evidence" value="ECO:0007669"/>
    <property type="project" value="InterPro"/>
</dbReference>
<feature type="compositionally biased region" description="Polar residues" evidence="6">
    <location>
        <begin position="173"/>
        <end position="184"/>
    </location>
</feature>
<dbReference type="SUPFAM" id="SSF57701">
    <property type="entry name" value="Zn2/Cys6 DNA-binding domain"/>
    <property type="match status" value="1"/>
</dbReference>
<dbReference type="PANTHER" id="PTHR37534">
    <property type="entry name" value="TRANSCRIPTIONAL ACTIVATOR PROTEIN UGA3"/>
    <property type="match status" value="1"/>
</dbReference>
<dbReference type="EMBL" id="MU404350">
    <property type="protein sequence ID" value="KAI1617686.1"/>
    <property type="molecule type" value="Genomic_DNA"/>
</dbReference>
<comment type="caution">
    <text evidence="8">The sequence shown here is derived from an EMBL/GenBank/DDBJ whole genome shotgun (WGS) entry which is preliminary data.</text>
</comment>
<dbReference type="PROSITE" id="PS50048">
    <property type="entry name" value="ZN2_CY6_FUNGAL_2"/>
    <property type="match status" value="1"/>
</dbReference>
<dbReference type="SMART" id="SM00066">
    <property type="entry name" value="GAL4"/>
    <property type="match status" value="1"/>
</dbReference>
<protein>
    <submittedName>
        <fullName evidence="8">Zn(II)2Cys6 transcription factor</fullName>
    </submittedName>
</protein>
<reference evidence="8" key="1">
    <citation type="journal article" date="2022" name="bioRxiv">
        <title>Deciphering the potential niche of two novel black yeast fungi from a biological soil crust based on their genomes, phenotypes, and melanin regulation.</title>
        <authorList>
            <consortium name="DOE Joint Genome Institute"/>
            <person name="Carr E.C."/>
            <person name="Barton Q."/>
            <person name="Grambo S."/>
            <person name="Sullivan M."/>
            <person name="Renfro C.M."/>
            <person name="Kuo A."/>
            <person name="Pangilinan J."/>
            <person name="Lipzen A."/>
            <person name="Keymanesh K."/>
            <person name="Savage E."/>
            <person name="Barry K."/>
            <person name="Grigoriev I.V."/>
            <person name="Riekhof W.R."/>
            <person name="Harris S.S."/>
        </authorList>
    </citation>
    <scope>NUCLEOTIDE SEQUENCE</scope>
    <source>
        <strain evidence="8">JF 03-4F</strain>
    </source>
</reference>
<dbReference type="GO" id="GO:0008270">
    <property type="term" value="F:zinc ion binding"/>
    <property type="evidence" value="ECO:0007669"/>
    <property type="project" value="InterPro"/>
</dbReference>
<organism evidence="8 9">
    <name type="scientific">Exophiala viscosa</name>
    <dbReference type="NCBI Taxonomy" id="2486360"/>
    <lineage>
        <taxon>Eukaryota</taxon>
        <taxon>Fungi</taxon>
        <taxon>Dikarya</taxon>
        <taxon>Ascomycota</taxon>
        <taxon>Pezizomycotina</taxon>
        <taxon>Eurotiomycetes</taxon>
        <taxon>Chaetothyriomycetidae</taxon>
        <taxon>Chaetothyriales</taxon>
        <taxon>Herpotrichiellaceae</taxon>
        <taxon>Exophiala</taxon>
    </lineage>
</organism>
<feature type="domain" description="Zn(2)-C6 fungal-type" evidence="7">
    <location>
        <begin position="27"/>
        <end position="57"/>
    </location>
</feature>
<evidence type="ECO:0000313" key="8">
    <source>
        <dbReference type="EMBL" id="KAI1617686.1"/>
    </source>
</evidence>
<gene>
    <name evidence="8" type="ORF">EDD36DRAFT_459365</name>
</gene>
<dbReference type="GO" id="GO:0005634">
    <property type="term" value="C:nucleus"/>
    <property type="evidence" value="ECO:0007669"/>
    <property type="project" value="UniProtKB-SubCell"/>
</dbReference>
<evidence type="ECO:0000313" key="9">
    <source>
        <dbReference type="Proteomes" id="UP001203852"/>
    </source>
</evidence>
<evidence type="ECO:0000256" key="5">
    <source>
        <dbReference type="ARBA" id="ARBA00023242"/>
    </source>
</evidence>
<accession>A0AAN6E4A1</accession>
<proteinExistence type="predicted"/>
<feature type="region of interest" description="Disordered" evidence="6">
    <location>
        <begin position="156"/>
        <end position="216"/>
    </location>
</feature>
<comment type="subcellular location">
    <subcellularLocation>
        <location evidence="1">Nucleus</location>
    </subcellularLocation>
</comment>